<proteinExistence type="predicted"/>
<protein>
    <submittedName>
        <fullName evidence="1">Uncharacterized protein</fullName>
    </submittedName>
</protein>
<accession>X1RYJ5</accession>
<dbReference type="EMBL" id="BARW01001510">
    <property type="protein sequence ID" value="GAI60584.1"/>
    <property type="molecule type" value="Genomic_DNA"/>
</dbReference>
<evidence type="ECO:0000313" key="1">
    <source>
        <dbReference type="EMBL" id="GAI60584.1"/>
    </source>
</evidence>
<reference evidence="1" key="1">
    <citation type="journal article" date="2014" name="Front. Microbiol.">
        <title>High frequency of phylogenetically diverse reductive dehalogenase-homologous genes in deep subseafloor sedimentary metagenomes.</title>
        <authorList>
            <person name="Kawai M."/>
            <person name="Futagami T."/>
            <person name="Toyoda A."/>
            <person name="Takaki Y."/>
            <person name="Nishi S."/>
            <person name="Hori S."/>
            <person name="Arai W."/>
            <person name="Tsubouchi T."/>
            <person name="Morono Y."/>
            <person name="Uchiyama I."/>
            <person name="Ito T."/>
            <person name="Fujiyama A."/>
            <person name="Inagaki F."/>
            <person name="Takami H."/>
        </authorList>
    </citation>
    <scope>NUCLEOTIDE SEQUENCE</scope>
    <source>
        <strain evidence="1">Expedition CK06-06</strain>
    </source>
</reference>
<sequence length="154" mass="17577">MPEERADVMLQTKFKRDVAPERIEETSRLTRALIIKGAKLGQLTREETIALLIRKNYSPEEAEYIYAIEVEAAASPETPLEYRQLVETFRKSQGMSYEEIPQDILDADRVLLDAIRALQKAEEAGASQDELDTLKVVKAQARQKYEELATLHNL</sequence>
<gene>
    <name evidence="1" type="ORF">S12H4_04766</name>
</gene>
<dbReference type="AlphaFoldDB" id="X1RYJ5"/>
<comment type="caution">
    <text evidence="1">The sequence shown here is derived from an EMBL/GenBank/DDBJ whole genome shotgun (WGS) entry which is preliminary data.</text>
</comment>
<organism evidence="1">
    <name type="scientific">marine sediment metagenome</name>
    <dbReference type="NCBI Taxonomy" id="412755"/>
    <lineage>
        <taxon>unclassified sequences</taxon>
        <taxon>metagenomes</taxon>
        <taxon>ecological metagenomes</taxon>
    </lineage>
</organism>
<name>X1RYJ5_9ZZZZ</name>